<comment type="caution">
    <text evidence="1">The sequence shown here is derived from an EMBL/GenBank/DDBJ whole genome shotgun (WGS) entry which is preliminary data.</text>
</comment>
<dbReference type="Proteomes" id="UP000770717">
    <property type="component" value="Unassembled WGS sequence"/>
</dbReference>
<gene>
    <name evidence="1" type="ORF">GDO78_006151</name>
</gene>
<protein>
    <submittedName>
        <fullName evidence="1">Uncharacterized protein</fullName>
    </submittedName>
</protein>
<dbReference type="EMBL" id="WNTK01000002">
    <property type="protein sequence ID" value="KAG9490684.1"/>
    <property type="molecule type" value="Genomic_DNA"/>
</dbReference>
<keyword evidence="2" id="KW-1185">Reference proteome</keyword>
<dbReference type="AlphaFoldDB" id="A0A8J6KJ41"/>
<evidence type="ECO:0000313" key="2">
    <source>
        <dbReference type="Proteomes" id="UP000770717"/>
    </source>
</evidence>
<accession>A0A8J6KJ41</accession>
<reference evidence="1" key="1">
    <citation type="thesis" date="2020" institute="ProQuest LLC" country="789 East Eisenhower Parkway, Ann Arbor, MI, USA">
        <title>Comparative Genomics and Chromosome Evolution.</title>
        <authorList>
            <person name="Mudd A.B."/>
        </authorList>
    </citation>
    <scope>NUCLEOTIDE SEQUENCE</scope>
    <source>
        <strain evidence="1">HN-11 Male</strain>
        <tissue evidence="1">Kidney and liver</tissue>
    </source>
</reference>
<proteinExistence type="predicted"/>
<evidence type="ECO:0000313" key="1">
    <source>
        <dbReference type="EMBL" id="KAG9490684.1"/>
    </source>
</evidence>
<sequence length="99" mass="11525">MFYLEYHLRAGTYLIDVLYKNCIIFYKATQILAATRLNLSTAPIKLAASWLRRIHIVKNKKSHHLGVGRIMCGWNIDISKGLQYQSKRVIYCRRIGGRL</sequence>
<organism evidence="1 2">
    <name type="scientific">Eleutherodactylus coqui</name>
    <name type="common">Puerto Rican coqui</name>
    <dbReference type="NCBI Taxonomy" id="57060"/>
    <lineage>
        <taxon>Eukaryota</taxon>
        <taxon>Metazoa</taxon>
        <taxon>Chordata</taxon>
        <taxon>Craniata</taxon>
        <taxon>Vertebrata</taxon>
        <taxon>Euteleostomi</taxon>
        <taxon>Amphibia</taxon>
        <taxon>Batrachia</taxon>
        <taxon>Anura</taxon>
        <taxon>Neobatrachia</taxon>
        <taxon>Hyloidea</taxon>
        <taxon>Eleutherodactylidae</taxon>
        <taxon>Eleutherodactylinae</taxon>
        <taxon>Eleutherodactylus</taxon>
        <taxon>Eleutherodactylus</taxon>
    </lineage>
</organism>
<name>A0A8J6KJ41_ELECQ</name>